<dbReference type="InterPro" id="IPR048527">
    <property type="entry name" value="Sde182_C"/>
</dbReference>
<evidence type="ECO:0000313" key="4">
    <source>
        <dbReference type="Proteomes" id="UP000617628"/>
    </source>
</evidence>
<feature type="domain" description="Cellulose-binding Sde182 nucleoside hydrolase-like" evidence="1">
    <location>
        <begin position="41"/>
        <end position="321"/>
    </location>
</feature>
<dbReference type="GO" id="GO:0016799">
    <property type="term" value="F:hydrolase activity, hydrolyzing N-glycosyl compounds"/>
    <property type="evidence" value="ECO:0007669"/>
    <property type="project" value="InterPro"/>
</dbReference>
<dbReference type="Pfam" id="PF07632">
    <property type="entry name" value="Sde182_NH-like"/>
    <property type="match status" value="1"/>
</dbReference>
<dbReference type="Proteomes" id="UP000617628">
    <property type="component" value="Unassembled WGS sequence"/>
</dbReference>
<accession>A0A934RX29</accession>
<evidence type="ECO:0000313" key="3">
    <source>
        <dbReference type="EMBL" id="MBK1879325.1"/>
    </source>
</evidence>
<evidence type="ECO:0000259" key="2">
    <source>
        <dbReference type="Pfam" id="PF21027"/>
    </source>
</evidence>
<organism evidence="3 4">
    <name type="scientific">Pelagicoccus mobilis</name>
    <dbReference type="NCBI Taxonomy" id="415221"/>
    <lineage>
        <taxon>Bacteria</taxon>
        <taxon>Pseudomonadati</taxon>
        <taxon>Verrucomicrobiota</taxon>
        <taxon>Opitutia</taxon>
        <taxon>Puniceicoccales</taxon>
        <taxon>Pelagicoccaceae</taxon>
        <taxon>Pelagicoccus</taxon>
    </lineage>
</organism>
<sequence>MPSHRSGLPGGQSLPRQLLTLLALFIYFFTPLTAHALEKPRVIVLADMGNEPDEEQQMVHLLLYANELDIEGLIAVTGKFLRKDPQPELFFHLIDGYDRVVDNLRIHADGWPNASHLQSVVAEGQHRYGISDAKLGRTSPGSRLIERSLLKDDPRPVHVIVNAGSNTLAQALLDLEVKLPTFEFQAALAKLRVFENGAQDNAGAWIMARWPSINWIRSNYQTYCYGGPSIDGGQDNRGSGKELGPYTWKPYEYSGLGQHLWALEHLKGNHGPLMARWPLRQFPRGGVSFLEGGGTIPFLRLLPNGLQDPEHPEWGGWGGRYQNTRSKNVWSKHRDVRVDEQTYGEFHMFDEAADTWTDHTAEPPITHTKNHFAPVWRWRDAFFSDFAARADWCLKKYEEANHSPTIILNGSSDPVIAHTTAKAGTTLTFDASQTTDPDGDPLVFKWWIYEEPSTYKGDLKKLVTHPDQATCKLELPSDAKGQTLHLILEVKDKSDIHPITSYRRTIVTIK</sequence>
<dbReference type="Gene3D" id="3.90.245.10">
    <property type="entry name" value="Ribonucleoside hydrolase-like"/>
    <property type="match status" value="1"/>
</dbReference>
<dbReference type="InterPro" id="IPR036452">
    <property type="entry name" value="Ribo_hydro-like"/>
</dbReference>
<dbReference type="Gene3D" id="2.60.40.10">
    <property type="entry name" value="Immunoglobulins"/>
    <property type="match status" value="1"/>
</dbReference>
<dbReference type="InterPro" id="IPR013783">
    <property type="entry name" value="Ig-like_fold"/>
</dbReference>
<dbReference type="AlphaFoldDB" id="A0A934RX29"/>
<comment type="caution">
    <text evidence="3">The sequence shown here is derived from an EMBL/GenBank/DDBJ whole genome shotgun (WGS) entry which is preliminary data.</text>
</comment>
<proteinExistence type="predicted"/>
<feature type="domain" description="Cellulose-binding Sde182 C-terminal" evidence="2">
    <location>
        <begin position="426"/>
        <end position="509"/>
    </location>
</feature>
<protein>
    <submittedName>
        <fullName evidence="3">DUF1593 domain-containing protein</fullName>
    </submittedName>
</protein>
<gene>
    <name evidence="3" type="ORF">JIN87_20730</name>
</gene>
<dbReference type="Pfam" id="PF21027">
    <property type="entry name" value="Sde0182_C"/>
    <property type="match status" value="1"/>
</dbReference>
<dbReference type="InterPro" id="IPR011483">
    <property type="entry name" value="Sde182_NH-like"/>
</dbReference>
<reference evidence="3" key="1">
    <citation type="submission" date="2021-01" db="EMBL/GenBank/DDBJ databases">
        <title>Modified the classification status of verrucomicrobia.</title>
        <authorList>
            <person name="Feng X."/>
        </authorList>
    </citation>
    <scope>NUCLEOTIDE SEQUENCE</scope>
    <source>
        <strain evidence="3">KCTC 13126</strain>
    </source>
</reference>
<name>A0A934RX29_9BACT</name>
<keyword evidence="4" id="KW-1185">Reference proteome</keyword>
<dbReference type="EMBL" id="JAENIL010000045">
    <property type="protein sequence ID" value="MBK1879325.1"/>
    <property type="molecule type" value="Genomic_DNA"/>
</dbReference>
<evidence type="ECO:0000259" key="1">
    <source>
        <dbReference type="Pfam" id="PF07632"/>
    </source>
</evidence>